<dbReference type="Pfam" id="PF13517">
    <property type="entry name" value="FG-GAP_3"/>
    <property type="match status" value="4"/>
</dbReference>
<evidence type="ECO:0000313" key="4">
    <source>
        <dbReference type="Proteomes" id="UP001204376"/>
    </source>
</evidence>
<dbReference type="Gene3D" id="2.130.10.130">
    <property type="entry name" value="Integrin alpha, N-terminal"/>
    <property type="match status" value="3"/>
</dbReference>
<accession>A0ABT1SXV5</accession>
<protein>
    <submittedName>
        <fullName evidence="3">FG-GAP-like repeat-containing protein</fullName>
    </submittedName>
</protein>
<dbReference type="SMART" id="SM00429">
    <property type="entry name" value="IPT"/>
    <property type="match status" value="4"/>
</dbReference>
<name>A0ABT1SXV5_9SPHI</name>
<feature type="domain" description="IPT/TIG" evidence="2">
    <location>
        <begin position="583"/>
        <end position="661"/>
    </location>
</feature>
<dbReference type="InterPro" id="IPR026444">
    <property type="entry name" value="Secre_tail"/>
</dbReference>
<keyword evidence="1" id="KW-0732">Signal</keyword>
<dbReference type="NCBIfam" id="TIGR04183">
    <property type="entry name" value="Por_Secre_tail"/>
    <property type="match status" value="1"/>
</dbReference>
<dbReference type="InterPro" id="IPR028203">
    <property type="entry name" value="PSII_CF48-like_dom"/>
</dbReference>
<evidence type="ECO:0000313" key="3">
    <source>
        <dbReference type="EMBL" id="MCQ6957182.1"/>
    </source>
</evidence>
<dbReference type="InterPro" id="IPR013517">
    <property type="entry name" value="FG-GAP"/>
</dbReference>
<evidence type="ECO:0000256" key="1">
    <source>
        <dbReference type="ARBA" id="ARBA00022729"/>
    </source>
</evidence>
<dbReference type="RefSeq" id="WP_256537390.1">
    <property type="nucleotide sequence ID" value="NZ_JANHOH010000001.1"/>
</dbReference>
<dbReference type="EMBL" id="JANHOH010000001">
    <property type="protein sequence ID" value="MCQ6957182.1"/>
    <property type="molecule type" value="Genomic_DNA"/>
</dbReference>
<feature type="domain" description="IPT/TIG" evidence="2">
    <location>
        <begin position="1196"/>
        <end position="1277"/>
    </location>
</feature>
<dbReference type="InterPro" id="IPR015943">
    <property type="entry name" value="WD40/YVTN_repeat-like_dom_sf"/>
</dbReference>
<dbReference type="CDD" id="cd00603">
    <property type="entry name" value="IPT_PCSR"/>
    <property type="match status" value="2"/>
</dbReference>
<reference evidence="3 4" key="1">
    <citation type="submission" date="2022-07" db="EMBL/GenBank/DDBJ databases">
        <title>Mucilaginibacter sp. JC4.</title>
        <authorList>
            <person name="Le V."/>
            <person name="Ko S.-R."/>
            <person name="Ahn C.-Y."/>
            <person name="Oh H.-M."/>
        </authorList>
    </citation>
    <scope>NUCLEOTIDE SEQUENCE [LARGE SCALE GENOMIC DNA]</scope>
    <source>
        <strain evidence="3 4">JC4</strain>
    </source>
</reference>
<dbReference type="Gene3D" id="2.130.10.10">
    <property type="entry name" value="YVTN repeat-like/Quinoprotein amine dehydrogenase"/>
    <property type="match status" value="2"/>
</dbReference>
<dbReference type="PANTHER" id="PTHR44103:SF1">
    <property type="entry name" value="PROPROTEIN CONVERTASE P"/>
    <property type="match status" value="1"/>
</dbReference>
<dbReference type="SUPFAM" id="SSF69318">
    <property type="entry name" value="Integrin alpha N-terminal domain"/>
    <property type="match status" value="2"/>
</dbReference>
<dbReference type="Gene3D" id="2.60.40.10">
    <property type="entry name" value="Immunoglobulins"/>
    <property type="match status" value="6"/>
</dbReference>
<proteinExistence type="predicted"/>
<dbReference type="Proteomes" id="UP001204376">
    <property type="component" value="Unassembled WGS sequence"/>
</dbReference>
<dbReference type="PANTHER" id="PTHR44103">
    <property type="entry name" value="PROPROTEIN CONVERTASE P"/>
    <property type="match status" value="1"/>
</dbReference>
<dbReference type="InterPro" id="IPR002909">
    <property type="entry name" value="IPT_dom"/>
</dbReference>
<dbReference type="InterPro" id="IPR014756">
    <property type="entry name" value="Ig_E-set"/>
</dbReference>
<dbReference type="InterPro" id="IPR028994">
    <property type="entry name" value="Integrin_alpha_N"/>
</dbReference>
<evidence type="ECO:0000259" key="2">
    <source>
        <dbReference type="SMART" id="SM00429"/>
    </source>
</evidence>
<keyword evidence="4" id="KW-1185">Reference proteome</keyword>
<comment type="caution">
    <text evidence="3">The sequence shown here is derived from an EMBL/GenBank/DDBJ whole genome shotgun (WGS) entry which is preliminary data.</text>
</comment>
<organism evidence="3 4">
    <name type="scientific">Mucilaginibacter aquariorum</name>
    <dbReference type="NCBI Taxonomy" id="2967225"/>
    <lineage>
        <taxon>Bacteria</taxon>
        <taxon>Pseudomonadati</taxon>
        <taxon>Bacteroidota</taxon>
        <taxon>Sphingobacteriia</taxon>
        <taxon>Sphingobacteriales</taxon>
        <taxon>Sphingobacteriaceae</taxon>
        <taxon>Mucilaginibacter</taxon>
    </lineage>
</organism>
<dbReference type="SUPFAM" id="SSF110296">
    <property type="entry name" value="Oligoxyloglucan reducing end-specific cellobiohydrolase"/>
    <property type="match status" value="2"/>
</dbReference>
<dbReference type="SUPFAM" id="SSF81296">
    <property type="entry name" value="E set domains"/>
    <property type="match status" value="6"/>
</dbReference>
<dbReference type="Pfam" id="PF01833">
    <property type="entry name" value="TIG"/>
    <property type="match status" value="5"/>
</dbReference>
<feature type="domain" description="IPT/TIG" evidence="2">
    <location>
        <begin position="426"/>
        <end position="504"/>
    </location>
</feature>
<dbReference type="Pfam" id="PF18962">
    <property type="entry name" value="Por_Secre_tail"/>
    <property type="match status" value="1"/>
</dbReference>
<dbReference type="Pfam" id="PF14870">
    <property type="entry name" value="PSII_BNR"/>
    <property type="match status" value="1"/>
</dbReference>
<sequence length="1900" mass="200314">MIFLKKAPPYLTRLIFLSAFILYGNYTCAQFRQLHVEPDENHALKLSFYSGGEGYVAFTGSVGFTTDSGKTFQQKKITLNNVNYGDYNVNLTFGFGILGVKAFDQNNILVYGHYGLVPAILRSADGGATFKVVYHDQYSVVPNSAITDMVFPENKNTGYAVDNDRILKTVNGGQNWAVSYAATNNNFIAIQALNNTQLIAFGAGGQLFRTADGGATWQQIAVQGSYLRSVYFLNTTIGWSGDNEGNVYYTVNAGASWAKQNTIMGTALTCYKLKFVNDSTGYALTNGFNVYKTSDRGKIWEPLPRDNNYAYLGYTLNDFQFNGNTVWTAGGHGQIQVSSNGGGTPIPKALFTIDTAGAAGTGQVKLQNLSKTGNSYRWQVNGKEVSKAYNVQYTHNIFSTYDTVRLIVSNKQLYADTLTRYQAFKVPVLVTGFSPVSGIAGTRITITGFNFKDVYSVTIGGVAVTSYTVVSPTSIIAVAGKGASGKVVVTTYTGSGSKAGFTYISPPLLAAISPAVAGAGDMVTLTGSGFNHVTAVSFGGTAAGSFTIVSATQIKAIVSSGAAGDVKVVSPAGVSSIPGFTMIPAINGFTPDKGTNGTLLNLTGTGLSNVTEITVGGVPVRSFVVNSATSITAVAAANAQGVVKVSAPGGYSTSPGTFKYYATPVIRSFAPLTGPVGTELTIKGANFDPVAAQNTVYIGLVKIPVITASATTLTVRVPAGIAYEPITVTAHNLQSYSAQPFTLTFTGGGSITSKSFVSDTTSLALNSAGGTRMADMDGDSRADIISYSPVSSSLMLSRNTGSNGTTSFEQLDLSALVGKLFYYTIADLDGDGLPDLVARNASQVIAFRNTSSPGKVSFQAVTVLAAVQVAWGVVVHDMDSDGKPDVVVSQIGQFNGTAILRNKGEPGSISFYGAEMIYWTNQMLKDIVNDFDQDGKPDLMGQLPDFGENFFILKNDSEPGVINIPASGLGDWKLGSSRGVPTLSDVDNDGKMDVIVAYPETHKISVYRNISAAGVLQFENKTDLGTTDPPADIISNDLDGDGRPEIILTYYNRKSISIFKNISSGGKTAFSLPVEIATSGIPTGIITGDVNNDGKNDMLYTSGGNKLAVLLNVIKPVPFIAGFTPGSGISGTQVKISGINFTGTTAVKFGGIAAGTFTLTGDTLITAIPGAGASGEVSVTNSYGTSSLPGFVYGLPPVITSVSPLSGPAGTPVVISGSNFDPVPDKNIVYFGDVKGTVTAASATSLTVSAPAQATYKPISVATHNFIASSALPFSVTYPNGFKKFDAQAFNVRQYLPGRMPFAADLDGDGKPDLVYTSGSAAEDLMVARNLTAAGADTALFDTPKVIAPGLIYELSLQFTDINADGKLDIIFARRPALGAPSSGTMYLLLNNSTLGRIGFLPLINLNDVADSPNFDTYQMATIKDIDGDGLPDLVTSGFYTSVMSVYRNISASGNLHFGQRTDFTIPLYAFNQAHLSDMDGDGRPDLLVITSGGENLLSVYKNNSTKGQINFAPRLTFPIEGQGFAMSVADVDGDHIPDVVLADGPTEKAAVLRNMTKATGGIKFASTFIGKGLAIGTMVLADLNGDAKPDILAGTTQTQLMLLKNSSTAGDPVFNDDDIYYAPGVGDISSVADMDMDGRPDILAYYGNRITIMLNKTKPPLNLPGKNLRAEFVSATCKGANNGTINITAASQQNYYVTINKLGFGTSKKFTKTLLVTGLAPGEYNVCITVDGYPDFQQCFTGTITEPRDLAVYTAVDPSSRNVVLSLSGGSSYRITLNDTRLETSEQRITLALHNGNNQLQVSTDKDCQGVFSKMINVGGKITPYPNPFTNLLQIDIAGSTALTAGVEVIDAFGKSVIKQTVKPGNGTIALDVSGLQSGVYVLRLLLDNKPSVYKIWKR</sequence>
<gene>
    <name evidence="3" type="ORF">NPE20_04405</name>
</gene>
<dbReference type="InterPro" id="IPR013783">
    <property type="entry name" value="Ig-like_fold"/>
</dbReference>
<dbReference type="CDD" id="cd00102">
    <property type="entry name" value="IPT"/>
    <property type="match status" value="1"/>
</dbReference>
<feature type="domain" description="IPT/TIG" evidence="2">
    <location>
        <begin position="663"/>
        <end position="746"/>
    </location>
</feature>